<dbReference type="Pfam" id="PF04542">
    <property type="entry name" value="Sigma70_r2"/>
    <property type="match status" value="1"/>
</dbReference>
<dbReference type="EMBL" id="PYGD01000010">
    <property type="protein sequence ID" value="PSK89790.1"/>
    <property type="molecule type" value="Genomic_DNA"/>
</dbReference>
<dbReference type="Gene3D" id="1.10.10.10">
    <property type="entry name" value="Winged helix-like DNA-binding domain superfamily/Winged helix DNA-binding domain"/>
    <property type="match status" value="1"/>
</dbReference>
<dbReference type="InterPro" id="IPR013325">
    <property type="entry name" value="RNA_pol_sigma_r2"/>
</dbReference>
<protein>
    <submittedName>
        <fullName evidence="4">RNA polymerase ECF family sigma subunit</fullName>
    </submittedName>
</protein>
<sequence>MEQTYKKLLTYAYNITGCYEDAKDMVQDTMEKFITLDKSHIGNESSYLLKSVINTAINFRKRQQRQQPYGVWLPDPIATDNPECKLIREQTAGYTLLVLMEQLNPRERAVFILKEGFDYLHEEIAALLDISTEHSRQLLTRARKALKNRPFNTSVPAPQPVLDRYIHTLTEADIDGLQQLLLDDIQLMADGGRKVKVIKDIMIGRQATASLLQYVFALFLHTTRWAYTTVNHQPALCFYKQDRLYACQIMDLDAEGRICNIYSMIDPEKLRGLELPA</sequence>
<proteinExistence type="predicted"/>
<gene>
    <name evidence="4" type="ORF">B0I18_11091</name>
</gene>
<evidence type="ECO:0000313" key="5">
    <source>
        <dbReference type="Proteomes" id="UP000240572"/>
    </source>
</evidence>
<dbReference type="SUPFAM" id="SSF88946">
    <property type="entry name" value="Sigma2 domain of RNA polymerase sigma factors"/>
    <property type="match status" value="1"/>
</dbReference>
<dbReference type="InterPro" id="IPR013324">
    <property type="entry name" value="RNA_pol_sigma_r3/r4-like"/>
</dbReference>
<accession>A0A2P8CXV4</accession>
<organism evidence="4 5">
    <name type="scientific">Taibaiella chishuiensis</name>
    <dbReference type="NCBI Taxonomy" id="1434707"/>
    <lineage>
        <taxon>Bacteria</taxon>
        <taxon>Pseudomonadati</taxon>
        <taxon>Bacteroidota</taxon>
        <taxon>Chitinophagia</taxon>
        <taxon>Chitinophagales</taxon>
        <taxon>Chitinophagaceae</taxon>
        <taxon>Taibaiella</taxon>
    </lineage>
</organism>
<dbReference type="GO" id="GO:0016987">
    <property type="term" value="F:sigma factor activity"/>
    <property type="evidence" value="ECO:0007669"/>
    <property type="project" value="InterPro"/>
</dbReference>
<comment type="subunit">
    <text evidence="1">Interacts transiently with the RNA polymerase catalytic core formed by RpoA, RpoB, RpoC and RpoZ (2 alpha, 1 beta, 1 beta' and 1 omega subunit) to form the RNA polymerase holoenzyme that can initiate transcription.</text>
</comment>
<name>A0A2P8CXV4_9BACT</name>
<reference evidence="4 5" key="1">
    <citation type="submission" date="2018-03" db="EMBL/GenBank/DDBJ databases">
        <title>Genomic Encyclopedia of Type Strains, Phase III (KMG-III): the genomes of soil and plant-associated and newly described type strains.</title>
        <authorList>
            <person name="Whitman W."/>
        </authorList>
    </citation>
    <scope>NUCLEOTIDE SEQUENCE [LARGE SCALE GENOMIC DNA]</scope>
    <source>
        <strain evidence="4 5">CGMCC 1.12700</strain>
    </source>
</reference>
<feature type="domain" description="RNA polymerase sigma factor 70 region 4 type 2" evidence="3">
    <location>
        <begin position="96"/>
        <end position="146"/>
    </location>
</feature>
<dbReference type="SUPFAM" id="SSF54427">
    <property type="entry name" value="NTF2-like"/>
    <property type="match status" value="1"/>
</dbReference>
<keyword evidence="5" id="KW-1185">Reference proteome</keyword>
<dbReference type="GO" id="GO:0006352">
    <property type="term" value="P:DNA-templated transcription initiation"/>
    <property type="evidence" value="ECO:0007669"/>
    <property type="project" value="InterPro"/>
</dbReference>
<evidence type="ECO:0000256" key="1">
    <source>
        <dbReference type="ARBA" id="ARBA00011344"/>
    </source>
</evidence>
<evidence type="ECO:0000313" key="4">
    <source>
        <dbReference type="EMBL" id="PSK89790.1"/>
    </source>
</evidence>
<dbReference type="PANTHER" id="PTHR30173">
    <property type="entry name" value="SIGMA 19 FACTOR"/>
    <property type="match status" value="1"/>
</dbReference>
<dbReference type="OrthoDB" id="3211555at2"/>
<dbReference type="GO" id="GO:0003677">
    <property type="term" value="F:DNA binding"/>
    <property type="evidence" value="ECO:0007669"/>
    <property type="project" value="InterPro"/>
</dbReference>
<dbReference type="AlphaFoldDB" id="A0A2P8CXV4"/>
<comment type="caution">
    <text evidence="4">The sequence shown here is derived from an EMBL/GenBank/DDBJ whole genome shotgun (WGS) entry which is preliminary data.</text>
</comment>
<dbReference type="InterPro" id="IPR013249">
    <property type="entry name" value="RNA_pol_sigma70_r4_t2"/>
</dbReference>
<evidence type="ECO:0000259" key="3">
    <source>
        <dbReference type="Pfam" id="PF08281"/>
    </source>
</evidence>
<dbReference type="Gene3D" id="1.10.1740.10">
    <property type="match status" value="1"/>
</dbReference>
<dbReference type="Gene3D" id="3.10.450.50">
    <property type="match status" value="1"/>
</dbReference>
<dbReference type="InterPro" id="IPR007627">
    <property type="entry name" value="RNA_pol_sigma70_r2"/>
</dbReference>
<dbReference type="Pfam" id="PF08281">
    <property type="entry name" value="Sigma70_r4_2"/>
    <property type="match status" value="1"/>
</dbReference>
<dbReference type="InterPro" id="IPR052704">
    <property type="entry name" value="ECF_Sigma-70_Domain"/>
</dbReference>
<dbReference type="PANTHER" id="PTHR30173:SF36">
    <property type="entry name" value="ECF RNA POLYMERASE SIGMA FACTOR SIGJ"/>
    <property type="match status" value="1"/>
</dbReference>
<dbReference type="RefSeq" id="WP_106524595.1">
    <property type="nucleotide sequence ID" value="NZ_PYGD01000010.1"/>
</dbReference>
<dbReference type="SUPFAM" id="SSF88659">
    <property type="entry name" value="Sigma3 and sigma4 domains of RNA polymerase sigma factors"/>
    <property type="match status" value="1"/>
</dbReference>
<dbReference type="CDD" id="cd06171">
    <property type="entry name" value="Sigma70_r4"/>
    <property type="match status" value="1"/>
</dbReference>
<dbReference type="InterPro" id="IPR036388">
    <property type="entry name" value="WH-like_DNA-bd_sf"/>
</dbReference>
<dbReference type="InterPro" id="IPR014284">
    <property type="entry name" value="RNA_pol_sigma-70_dom"/>
</dbReference>
<dbReference type="NCBIfam" id="TIGR02937">
    <property type="entry name" value="sigma70-ECF"/>
    <property type="match status" value="1"/>
</dbReference>
<feature type="domain" description="RNA polymerase sigma-70 region 2" evidence="2">
    <location>
        <begin position="2"/>
        <end position="65"/>
    </location>
</feature>
<evidence type="ECO:0000259" key="2">
    <source>
        <dbReference type="Pfam" id="PF04542"/>
    </source>
</evidence>
<dbReference type="InterPro" id="IPR032710">
    <property type="entry name" value="NTF2-like_dom_sf"/>
</dbReference>
<dbReference type="Proteomes" id="UP000240572">
    <property type="component" value="Unassembled WGS sequence"/>
</dbReference>